<dbReference type="InterPro" id="IPR011330">
    <property type="entry name" value="Glyco_hydro/deAcase_b/a-brl"/>
</dbReference>
<dbReference type="CDD" id="cd10787">
    <property type="entry name" value="LamB_YcsF_like"/>
    <property type="match status" value="1"/>
</dbReference>
<comment type="similarity">
    <text evidence="1">Belongs to the LamB/PxpA family.</text>
</comment>
<dbReference type="EC" id="3.5.2.9" evidence="1"/>
<dbReference type="RefSeq" id="WP_206104430.1">
    <property type="nucleotide sequence ID" value="NZ_CP070969.1"/>
</dbReference>
<dbReference type="HAMAP" id="MF_00691">
    <property type="entry name" value="PxpA"/>
    <property type="match status" value="1"/>
</dbReference>
<evidence type="ECO:0000313" key="2">
    <source>
        <dbReference type="EMBL" id="QSF46980.1"/>
    </source>
</evidence>
<comment type="function">
    <text evidence="1">Catalyzes the cleavage of 5-oxoproline to form L-glutamate coupled to the hydrolysis of ATP to ADP and inorganic phosphate.</text>
</comment>
<evidence type="ECO:0000256" key="1">
    <source>
        <dbReference type="HAMAP-Rule" id="MF_00691"/>
    </source>
</evidence>
<comment type="subunit">
    <text evidence="1">Forms a complex composed of PxpA, PxpB and PxpC.</text>
</comment>
<proteinExistence type="inferred from homology"/>
<name>A0ABX7LFV8_9BACL</name>
<keyword evidence="3" id="KW-1185">Reference proteome</keyword>
<sequence>MKTVDLNCDLGESFGAYRLGRDEEILPLITSANIACGFHAGDPGTMSRTVKLALEHQVAIGAHPGLQDLIGFGRREIKLSPREAYELTIYQVGALWGFVRAEGAVLQHVKPHGALYNMAAVSAGLAEAIAEAVYRIDPELILVGLAGSELIRAAKKTGLQSASEVFADRTYQRDGSLTPRSEPGVLITDEQQSLQQVLQMVTEGKVHTTRGENIDIFAETICLHGDSPHAVEFASSIRSVLETEGVAVQSLSQTAKRLS</sequence>
<dbReference type="EMBL" id="CP070969">
    <property type="protein sequence ID" value="QSF46980.1"/>
    <property type="molecule type" value="Genomic_DNA"/>
</dbReference>
<protein>
    <recommendedName>
        <fullName evidence="1">5-oxoprolinase subunit A</fullName>
        <shortName evidence="1">5-OPase subunit A</shortName>
        <ecNumber evidence="1">3.5.2.9</ecNumber>
    </recommendedName>
    <alternativeName>
        <fullName evidence="1">5-oxoprolinase (ATP-hydrolyzing) subunit A</fullName>
    </alternativeName>
</protein>
<reference evidence="2 3" key="1">
    <citation type="submission" date="2021-02" db="EMBL/GenBank/DDBJ databases">
        <title>Paenibacillus tianjinensis sp. nov.</title>
        <authorList>
            <person name="Liu H."/>
        </authorList>
    </citation>
    <scope>NUCLEOTIDE SEQUENCE [LARGE SCALE GENOMIC DNA]</scope>
    <source>
        <strain evidence="2 3">TB2019</strain>
    </source>
</reference>
<keyword evidence="1" id="KW-0067">ATP-binding</keyword>
<dbReference type="NCBIfam" id="NF003814">
    <property type="entry name" value="PRK05406.1-3"/>
    <property type="match status" value="1"/>
</dbReference>
<organism evidence="2 3">
    <name type="scientific">Paenibacillus tianjinensis</name>
    <dbReference type="NCBI Taxonomy" id="2810347"/>
    <lineage>
        <taxon>Bacteria</taxon>
        <taxon>Bacillati</taxon>
        <taxon>Bacillota</taxon>
        <taxon>Bacilli</taxon>
        <taxon>Bacillales</taxon>
        <taxon>Paenibacillaceae</taxon>
        <taxon>Paenibacillus</taxon>
    </lineage>
</organism>
<dbReference type="Pfam" id="PF03746">
    <property type="entry name" value="LamB_YcsF"/>
    <property type="match status" value="1"/>
</dbReference>
<dbReference type="Proteomes" id="UP000663452">
    <property type="component" value="Chromosome"/>
</dbReference>
<keyword evidence="1" id="KW-0547">Nucleotide-binding</keyword>
<dbReference type="NCBIfam" id="NF003816">
    <property type="entry name" value="PRK05406.1-5"/>
    <property type="match status" value="1"/>
</dbReference>
<dbReference type="PANTHER" id="PTHR30292:SF0">
    <property type="entry name" value="5-OXOPROLINASE SUBUNIT A"/>
    <property type="match status" value="1"/>
</dbReference>
<dbReference type="PANTHER" id="PTHR30292">
    <property type="entry name" value="UNCHARACTERIZED PROTEIN YBGL-RELATED"/>
    <property type="match status" value="1"/>
</dbReference>
<gene>
    <name evidence="1" type="primary">pxpA</name>
    <name evidence="2" type="ORF">JRJ22_10660</name>
</gene>
<accession>A0ABX7LFV8</accession>
<dbReference type="InterPro" id="IPR005501">
    <property type="entry name" value="LamB/YcsF/PxpA-like"/>
</dbReference>
<dbReference type="SUPFAM" id="SSF88713">
    <property type="entry name" value="Glycoside hydrolase/deacetylase"/>
    <property type="match status" value="1"/>
</dbReference>
<keyword evidence="1" id="KW-0378">Hydrolase</keyword>
<comment type="catalytic activity">
    <reaction evidence="1">
        <text>5-oxo-L-proline + ATP + 2 H2O = L-glutamate + ADP + phosphate + H(+)</text>
        <dbReference type="Rhea" id="RHEA:10348"/>
        <dbReference type="ChEBI" id="CHEBI:15377"/>
        <dbReference type="ChEBI" id="CHEBI:15378"/>
        <dbReference type="ChEBI" id="CHEBI:29985"/>
        <dbReference type="ChEBI" id="CHEBI:30616"/>
        <dbReference type="ChEBI" id="CHEBI:43474"/>
        <dbReference type="ChEBI" id="CHEBI:58402"/>
        <dbReference type="ChEBI" id="CHEBI:456216"/>
        <dbReference type="EC" id="3.5.2.9"/>
    </reaction>
</comment>
<dbReference type="Gene3D" id="3.20.20.370">
    <property type="entry name" value="Glycoside hydrolase/deacetylase"/>
    <property type="match status" value="1"/>
</dbReference>
<evidence type="ECO:0000313" key="3">
    <source>
        <dbReference type="Proteomes" id="UP000663452"/>
    </source>
</evidence>